<evidence type="ECO:0000256" key="2">
    <source>
        <dbReference type="SAM" id="MobiDB-lite"/>
    </source>
</evidence>
<dbReference type="GO" id="GO:0015074">
    <property type="term" value="P:DNA integration"/>
    <property type="evidence" value="ECO:0007669"/>
    <property type="project" value="InterPro"/>
</dbReference>
<evidence type="ECO:0000256" key="1">
    <source>
        <dbReference type="ARBA" id="ARBA00023172"/>
    </source>
</evidence>
<protein>
    <recommendedName>
        <fullName evidence="3">Tyr recombinase domain-containing protein</fullName>
    </recommendedName>
</protein>
<evidence type="ECO:0000259" key="3">
    <source>
        <dbReference type="Pfam" id="PF00589"/>
    </source>
</evidence>
<dbReference type="Gene3D" id="1.10.443.10">
    <property type="entry name" value="Intergrase catalytic core"/>
    <property type="match status" value="1"/>
</dbReference>
<accession>A0A7G3UMW3</accession>
<proteinExistence type="predicted"/>
<gene>
    <name evidence="4" type="ORF">STSU_029870</name>
</gene>
<dbReference type="InterPro" id="IPR011010">
    <property type="entry name" value="DNA_brk_join_enz"/>
</dbReference>
<dbReference type="EMBL" id="CP029159">
    <property type="protein sequence ID" value="QKM70715.1"/>
    <property type="molecule type" value="Genomic_DNA"/>
</dbReference>
<feature type="region of interest" description="Disordered" evidence="2">
    <location>
        <begin position="1"/>
        <end position="217"/>
    </location>
</feature>
<sequence length="368" mass="39983">MRSRPAEPGHGVARPHSLAPTQAASGPSGGTPQRAHHRPVLVAIRHSACVGTDRARERVPGSASTAAPRPPPLRRCSATRHRRVRRHSLLRTRRRPHRPHPRASRILHGTLASRGPPPGDDPTLHQRLLGIGSGAGADPGFDQVGAPSWWERSAASTGSKRTAGPNARAHHAVRPPPRSQQRTSRACTHAGAGTGQHSTPSNPGTSPSPPCSPTPCVTGGSQAIPWHRPKYAPLKHRKEGEWRDIPVPVSLEPFIVRLPIRHANDGLPYPDLLRKSWDHAVKRLGLPEYNPHDLRHKWTTVALTNGVSIHEVSRRLGHRSIKVTVDRYGHLTQDGRERCRQAVETTVGPYLLKPGRVTSARGAGAVLD</sequence>
<organism evidence="4 5">
    <name type="scientific">Streptomyces tsukubensis (strain DSM 42081 / NBRC 108919 / NRRL 18488 / 9993)</name>
    <dbReference type="NCBI Taxonomy" id="1114943"/>
    <lineage>
        <taxon>Bacteria</taxon>
        <taxon>Bacillati</taxon>
        <taxon>Actinomycetota</taxon>
        <taxon>Actinomycetes</taxon>
        <taxon>Kitasatosporales</taxon>
        <taxon>Streptomycetaceae</taxon>
        <taxon>Streptomyces</taxon>
    </lineage>
</organism>
<name>A0A7G3UMW3_STRT9</name>
<dbReference type="GO" id="GO:0006310">
    <property type="term" value="P:DNA recombination"/>
    <property type="evidence" value="ECO:0007669"/>
    <property type="project" value="UniProtKB-KW"/>
</dbReference>
<keyword evidence="5" id="KW-1185">Reference proteome</keyword>
<dbReference type="InterPro" id="IPR013762">
    <property type="entry name" value="Integrase-like_cat_sf"/>
</dbReference>
<keyword evidence="1" id="KW-0233">DNA recombination</keyword>
<feature type="compositionally biased region" description="Basic residues" evidence="2">
    <location>
        <begin position="77"/>
        <end position="105"/>
    </location>
</feature>
<feature type="domain" description="Tyr recombinase" evidence="3">
    <location>
        <begin position="274"/>
        <end position="332"/>
    </location>
</feature>
<dbReference type="GO" id="GO:0003677">
    <property type="term" value="F:DNA binding"/>
    <property type="evidence" value="ECO:0007669"/>
    <property type="project" value="InterPro"/>
</dbReference>
<dbReference type="SUPFAM" id="SSF56349">
    <property type="entry name" value="DNA breaking-rejoining enzymes"/>
    <property type="match status" value="1"/>
</dbReference>
<evidence type="ECO:0000313" key="4">
    <source>
        <dbReference type="EMBL" id="QKM70715.1"/>
    </source>
</evidence>
<dbReference type="InterPro" id="IPR002104">
    <property type="entry name" value="Integrase_catalytic"/>
</dbReference>
<dbReference type="AlphaFoldDB" id="A0A7G3UMW3"/>
<reference evidence="4 5" key="1">
    <citation type="journal article" date="2012" name="J. Bacteriol.">
        <title>Draft genome of Streptomyces tsukubaensis NRRL 18488, the producer of the clinically important immunosuppressant tacrolimus (FK506).</title>
        <authorList>
            <person name="Barreiro C."/>
            <person name="Prieto C."/>
            <person name="Sola-Landa A."/>
            <person name="Solera E."/>
            <person name="Martinez-Castro M."/>
            <person name="Perez-Redondo R."/>
            <person name="Garcia-Estrada C."/>
            <person name="Aparicio J.F."/>
            <person name="Fernandez-Martinez L.T."/>
            <person name="Santos-Aberturas J."/>
            <person name="Salehi-Najafabadi Z."/>
            <person name="Rodriguez-Garcia A."/>
            <person name="Tauch A."/>
            <person name="Martin J.F."/>
        </authorList>
    </citation>
    <scope>NUCLEOTIDE SEQUENCE [LARGE SCALE GENOMIC DNA]</scope>
    <source>
        <strain evidence="5">DSM 42081 / NBRC 108919 / NRRL 18488 / 9993</strain>
    </source>
</reference>
<evidence type="ECO:0000313" key="5">
    <source>
        <dbReference type="Proteomes" id="UP000005940"/>
    </source>
</evidence>
<dbReference type="Proteomes" id="UP000005940">
    <property type="component" value="Chromosome"/>
</dbReference>
<dbReference type="Pfam" id="PF00589">
    <property type="entry name" value="Phage_integrase"/>
    <property type="match status" value="1"/>
</dbReference>